<proteinExistence type="predicted"/>
<feature type="compositionally biased region" description="Acidic residues" evidence="3">
    <location>
        <begin position="322"/>
        <end position="332"/>
    </location>
</feature>
<sequence>MTEAPVVIGIVALVSTGLVVILMFRLLKQGGSRSEDSALGHQVGEIRQGMDRVNRAIQDLNLDRVKQSERLETMLTSLNSSSSALRDILANTQVRGQWGERMAEDVFRLIGFVEAVNYTKQTTVADGHSRPDFTILMPEGKKLNMDAKFPLTNYMKYVEAESEQEAQEYSRAFIRDVRDRAREVVGRDYINPDDNTLDYVLVFIPNEPMYHYIQQHGADVVEEALRNQVVLCSPISLFAILSIIRHALDNFAIEQASDEILSELAVFDRQWGNFVDQMETVGRRMESAQTAFESLKGTRTRALDRPLGRIRDIRKRRNIPDALEDGADEADDVMSLPEPADET</sequence>
<dbReference type="Pfam" id="PF02646">
    <property type="entry name" value="RmuC"/>
    <property type="match status" value="1"/>
</dbReference>
<dbReference type="InterPro" id="IPR003798">
    <property type="entry name" value="DNA_recombination_RmuC"/>
</dbReference>
<keyword evidence="4" id="KW-0472">Membrane</keyword>
<keyword evidence="2" id="KW-0233">DNA recombination</keyword>
<protein>
    <submittedName>
        <fullName evidence="5">Putative RmuC family protein</fullName>
    </submittedName>
</protein>
<evidence type="ECO:0000256" key="2">
    <source>
        <dbReference type="ARBA" id="ARBA00023172"/>
    </source>
</evidence>
<evidence type="ECO:0000313" key="5">
    <source>
        <dbReference type="EMBL" id="ABZ08901.1"/>
    </source>
</evidence>
<evidence type="ECO:0000256" key="1">
    <source>
        <dbReference type="ARBA" id="ARBA00023054"/>
    </source>
</evidence>
<keyword evidence="4" id="KW-1133">Transmembrane helix</keyword>
<keyword evidence="1" id="KW-0175">Coiled coil</keyword>
<organism evidence="5">
    <name type="scientific">uncultured marine microorganism HF4000_APKG5H11</name>
    <dbReference type="NCBI Taxonomy" id="455550"/>
    <lineage>
        <taxon>unclassified sequences</taxon>
        <taxon>environmental samples</taxon>
    </lineage>
</organism>
<gene>
    <name evidence="5" type="ORF">ALOHA_HF4000APKG5H11ctg2g19</name>
</gene>
<evidence type="ECO:0000256" key="4">
    <source>
        <dbReference type="SAM" id="Phobius"/>
    </source>
</evidence>
<dbReference type="GO" id="GO:0006310">
    <property type="term" value="P:DNA recombination"/>
    <property type="evidence" value="ECO:0007669"/>
    <property type="project" value="UniProtKB-KW"/>
</dbReference>
<feature type="transmembrane region" description="Helical" evidence="4">
    <location>
        <begin position="6"/>
        <end position="27"/>
    </location>
</feature>
<dbReference type="EMBL" id="EU016639">
    <property type="protein sequence ID" value="ABZ08901.1"/>
    <property type="molecule type" value="Genomic_DNA"/>
</dbReference>
<reference evidence="5" key="1">
    <citation type="journal article" date="2008" name="ISME J.">
        <title>Genomic patterns of recombination, clonal divergence and environment in marine microbial populations.</title>
        <authorList>
            <person name="Konstantinidis K.T."/>
            <person name="Delong E.F."/>
        </authorList>
    </citation>
    <scope>NUCLEOTIDE SEQUENCE</scope>
</reference>
<keyword evidence="4" id="KW-0812">Transmembrane</keyword>
<dbReference type="PANTHER" id="PTHR30563:SF0">
    <property type="entry name" value="DNA RECOMBINATION PROTEIN RMUC"/>
    <property type="match status" value="1"/>
</dbReference>
<evidence type="ECO:0000256" key="3">
    <source>
        <dbReference type="SAM" id="MobiDB-lite"/>
    </source>
</evidence>
<name>B3T8J2_9ZZZZ</name>
<dbReference type="AlphaFoldDB" id="B3T8J2"/>
<accession>B3T8J2</accession>
<dbReference type="PANTHER" id="PTHR30563">
    <property type="entry name" value="DNA RECOMBINATION PROTEIN RMUC"/>
    <property type="match status" value="1"/>
</dbReference>
<feature type="region of interest" description="Disordered" evidence="3">
    <location>
        <begin position="321"/>
        <end position="343"/>
    </location>
</feature>